<proteinExistence type="predicted"/>
<sequence>MAHYVDVEDAVGMPGLRVVLTPGVPGPWSEAAKAILHVKKLAHVKVRQELLGSNLPLIRWTAQATAPVAVWNGEPPRSTWIEQLYLFEWLAPEPALIPRDVDERMLMFGLANEIFGENGFVWNRRHLMVRDFSGPDQPPEIRESFRFLGRKYGCGDAAAAAAPARCAEVMGLLADRLRSQRERGSRYCVGASLTALDLYAACAYALVSPLPQDLCAMTPLFRAVYTTGDPVVRAAAVPILGEHRDFIYRQHLELPVDL</sequence>
<dbReference type="SUPFAM" id="SSF47616">
    <property type="entry name" value="GST C-terminal domain-like"/>
    <property type="match status" value="1"/>
</dbReference>
<dbReference type="KEGG" id="mpt:Mpe_A0981"/>
<dbReference type="AlphaFoldDB" id="A2SEF4"/>
<reference evidence="1 2" key="1">
    <citation type="journal article" date="2007" name="J. Bacteriol.">
        <title>Whole-genome analysis of the methyl tert-butyl ether-degrading beta-proteobacterium Methylibium petroleiphilum PM1.</title>
        <authorList>
            <person name="Kane S.R."/>
            <person name="Chakicherla A.Y."/>
            <person name="Chain P.S.G."/>
            <person name="Schmidt R."/>
            <person name="Shin M.W."/>
            <person name="Legler T.C."/>
            <person name="Scow K.M."/>
            <person name="Larimer F.W."/>
            <person name="Lucas S.M."/>
            <person name="Richardson P.M."/>
            <person name="Hristova K.R."/>
        </authorList>
    </citation>
    <scope>NUCLEOTIDE SEQUENCE [LARGE SCALE GENOMIC DNA]</scope>
    <source>
        <strain evidence="2">ATCC BAA-1232 / LMG 22953 / PM1</strain>
    </source>
</reference>
<evidence type="ECO:0008006" key="3">
    <source>
        <dbReference type="Google" id="ProtNLM"/>
    </source>
</evidence>
<dbReference type="Proteomes" id="UP000000366">
    <property type="component" value="Chromosome"/>
</dbReference>
<dbReference type="EMBL" id="CP000555">
    <property type="protein sequence ID" value="ABM93943.1"/>
    <property type="molecule type" value="Genomic_DNA"/>
</dbReference>
<organism evidence="1 2">
    <name type="scientific">Methylibium petroleiphilum (strain ATCC BAA-1232 / LMG 22953 / PM1)</name>
    <dbReference type="NCBI Taxonomy" id="420662"/>
    <lineage>
        <taxon>Bacteria</taxon>
        <taxon>Pseudomonadati</taxon>
        <taxon>Pseudomonadota</taxon>
        <taxon>Betaproteobacteria</taxon>
        <taxon>Burkholderiales</taxon>
        <taxon>Sphaerotilaceae</taxon>
        <taxon>Methylibium</taxon>
    </lineage>
</organism>
<dbReference type="InterPro" id="IPR036282">
    <property type="entry name" value="Glutathione-S-Trfase_C_sf"/>
</dbReference>
<evidence type="ECO:0000313" key="2">
    <source>
        <dbReference type="Proteomes" id="UP000000366"/>
    </source>
</evidence>
<evidence type="ECO:0000313" key="1">
    <source>
        <dbReference type="EMBL" id="ABM93943.1"/>
    </source>
</evidence>
<gene>
    <name evidence="1" type="ordered locus">Mpe_A0981</name>
</gene>
<dbReference type="eggNOG" id="COG0625">
    <property type="taxonomic scope" value="Bacteria"/>
</dbReference>
<keyword evidence="2" id="KW-1185">Reference proteome</keyword>
<accession>A2SEF4</accession>
<name>A2SEF4_METPP</name>
<dbReference type="STRING" id="420662.Mpe_A0981"/>
<dbReference type="HOGENOM" id="CLU_1053543_0_0_4"/>
<protein>
    <recommendedName>
        <fullName evidence="3">Glutathione S-transferase C-terminal domain-containing protein</fullName>
    </recommendedName>
</protein>
<dbReference type="RefSeq" id="WP_011828581.1">
    <property type="nucleotide sequence ID" value="NC_008825.1"/>
</dbReference>